<dbReference type="InterPro" id="IPR016047">
    <property type="entry name" value="M23ase_b-sheet_dom"/>
</dbReference>
<evidence type="ECO:0000313" key="3">
    <source>
        <dbReference type="Proteomes" id="UP000049855"/>
    </source>
</evidence>
<dbReference type="GO" id="GO:0004222">
    <property type="term" value="F:metalloendopeptidase activity"/>
    <property type="evidence" value="ECO:0007669"/>
    <property type="project" value="TreeGrafter"/>
</dbReference>
<dbReference type="Proteomes" id="UP000049855">
    <property type="component" value="Unassembled WGS sequence"/>
</dbReference>
<protein>
    <submittedName>
        <fullName evidence="2">Cell wall endopeptidase, family M23/M37</fullName>
    </submittedName>
</protein>
<dbReference type="PANTHER" id="PTHR21666:SF270">
    <property type="entry name" value="MUREIN HYDROLASE ACTIVATOR ENVC"/>
    <property type="match status" value="1"/>
</dbReference>
<dbReference type="PANTHER" id="PTHR21666">
    <property type="entry name" value="PEPTIDASE-RELATED"/>
    <property type="match status" value="1"/>
</dbReference>
<reference evidence="3" key="1">
    <citation type="submission" date="2015-03" db="EMBL/GenBank/DDBJ databases">
        <authorList>
            <person name="Nijsse Bart"/>
        </authorList>
    </citation>
    <scope>NUCLEOTIDE SEQUENCE [LARGE SCALE GENOMIC DNA]</scope>
</reference>
<dbReference type="InterPro" id="IPR011055">
    <property type="entry name" value="Dup_hybrid_motif"/>
</dbReference>
<keyword evidence="3" id="KW-1185">Reference proteome</keyword>
<sequence>MMTNLWNRLKNGGQFSSRTNENNWQSYYEEETDYTWLKRTVAALALFALVYSAHVSNTRIGQEVSGAVRQILATQTDFAYYTERVVDYVTVHWPNAVKMPGIPVLKQVQTTISRSADPLRYMTKPVQGQIITQYGWQTNPAPKPAIWHEGIVIAAPIGTSVQAAADGRIKVVTDSAQLGKMLIVDHGQNVETIYGHVSDILVKEGDLVSQGQVMAHIGKAGLTAGSEFYFELRENGKAVDPLSRIKGESTQ</sequence>
<evidence type="ECO:0000259" key="1">
    <source>
        <dbReference type="Pfam" id="PF01551"/>
    </source>
</evidence>
<dbReference type="Gene3D" id="2.70.70.10">
    <property type="entry name" value="Glucose Permease (Domain IIA)"/>
    <property type="match status" value="1"/>
</dbReference>
<proteinExistence type="predicted"/>
<dbReference type="CDD" id="cd12797">
    <property type="entry name" value="M23_peptidase"/>
    <property type="match status" value="1"/>
</dbReference>
<accession>A0A0U1KYN6</accession>
<name>A0A0U1KYN6_9FIRM</name>
<dbReference type="InterPro" id="IPR050570">
    <property type="entry name" value="Cell_wall_metabolism_enzyme"/>
</dbReference>
<dbReference type="SUPFAM" id="SSF51261">
    <property type="entry name" value="Duplicated hybrid motif"/>
    <property type="match status" value="1"/>
</dbReference>
<gene>
    <name evidence="2" type="ORF">SpAn4DRAFT_2987</name>
</gene>
<organism evidence="2 3">
    <name type="scientific">Sporomusa ovata</name>
    <dbReference type="NCBI Taxonomy" id="2378"/>
    <lineage>
        <taxon>Bacteria</taxon>
        <taxon>Bacillati</taxon>
        <taxon>Bacillota</taxon>
        <taxon>Negativicutes</taxon>
        <taxon>Selenomonadales</taxon>
        <taxon>Sporomusaceae</taxon>
        <taxon>Sporomusa</taxon>
    </lineage>
</organism>
<dbReference type="Pfam" id="PF01551">
    <property type="entry name" value="Peptidase_M23"/>
    <property type="match status" value="1"/>
</dbReference>
<dbReference type="EMBL" id="CTRP01000010">
    <property type="protein sequence ID" value="CQR72527.1"/>
    <property type="molecule type" value="Genomic_DNA"/>
</dbReference>
<feature type="domain" description="M23ase beta-sheet core" evidence="1">
    <location>
        <begin position="148"/>
        <end position="241"/>
    </location>
</feature>
<evidence type="ECO:0000313" key="2">
    <source>
        <dbReference type="EMBL" id="CQR72527.1"/>
    </source>
</evidence>
<dbReference type="RefSeq" id="WP_236614495.1">
    <property type="nucleotide sequence ID" value="NZ_CTRP01000010.1"/>
</dbReference>
<dbReference type="AlphaFoldDB" id="A0A0U1KYN6"/>